<accession>K5ZP58</accession>
<organism evidence="2 3">
    <name type="scientific">Parabacteroides goldsteinii CL02T12C30</name>
    <dbReference type="NCBI Taxonomy" id="999418"/>
    <lineage>
        <taxon>Bacteria</taxon>
        <taxon>Pseudomonadati</taxon>
        <taxon>Bacteroidota</taxon>
        <taxon>Bacteroidia</taxon>
        <taxon>Bacteroidales</taxon>
        <taxon>Tannerellaceae</taxon>
        <taxon>Parabacteroides</taxon>
    </lineage>
</organism>
<keyword evidence="1" id="KW-0732">Signal</keyword>
<comment type="caution">
    <text evidence="2">The sequence shown here is derived from an EMBL/GenBank/DDBJ whole genome shotgun (WGS) entry which is preliminary data.</text>
</comment>
<dbReference type="InterPro" id="IPR025905">
    <property type="entry name" value="NVEALA"/>
</dbReference>
<protein>
    <submittedName>
        <fullName evidence="2">Uncharacterized protein</fullName>
    </submittedName>
</protein>
<evidence type="ECO:0000313" key="2">
    <source>
        <dbReference type="EMBL" id="EKN17554.1"/>
    </source>
</evidence>
<name>K5ZP58_9BACT</name>
<evidence type="ECO:0000313" key="3">
    <source>
        <dbReference type="Proteomes" id="UP000006330"/>
    </source>
</evidence>
<proteinExistence type="predicted"/>
<feature type="signal peptide" evidence="1">
    <location>
        <begin position="1"/>
        <end position="17"/>
    </location>
</feature>
<dbReference type="EMBL" id="AGZO01000013">
    <property type="protein sequence ID" value="EKN17554.1"/>
    <property type="molecule type" value="Genomic_DNA"/>
</dbReference>
<dbReference type="RefSeq" id="WP_007652735.1">
    <property type="nucleotide sequence ID" value="NZ_JH976472.1"/>
</dbReference>
<evidence type="ECO:0000256" key="1">
    <source>
        <dbReference type="SAM" id="SignalP"/>
    </source>
</evidence>
<dbReference type="Proteomes" id="UP000006330">
    <property type="component" value="Unassembled WGS sequence"/>
</dbReference>
<dbReference type="HOGENOM" id="CLU_173809_0_2_10"/>
<dbReference type="OrthoDB" id="1050460at2"/>
<dbReference type="Pfam" id="PF14055">
    <property type="entry name" value="NVEALA"/>
    <property type="match status" value="1"/>
</dbReference>
<dbReference type="AlphaFoldDB" id="K5ZP58"/>
<gene>
    <name evidence="2" type="ORF">HMPREF1076_01464</name>
</gene>
<sequence>MRKLFGIAVVAAVAATAASWNFSQSQNEVELSGLTLANVEALAKYEIEVGVPCIISTATCYEINDDLGHTIIPGYK</sequence>
<reference evidence="2 3" key="1">
    <citation type="submission" date="2012-02" db="EMBL/GenBank/DDBJ databases">
        <title>The Genome Sequence of Parabacteroides goldsteinii CL02T12C30.</title>
        <authorList>
            <consortium name="The Broad Institute Genome Sequencing Platform"/>
            <person name="Earl A."/>
            <person name="Ward D."/>
            <person name="Feldgarden M."/>
            <person name="Gevers D."/>
            <person name="Zitomersky N.L."/>
            <person name="Coyne M.J."/>
            <person name="Comstock L.E."/>
            <person name="Young S.K."/>
            <person name="Zeng Q."/>
            <person name="Gargeya S."/>
            <person name="Fitzgerald M."/>
            <person name="Haas B."/>
            <person name="Abouelleil A."/>
            <person name="Alvarado L."/>
            <person name="Arachchi H.M."/>
            <person name="Berlin A."/>
            <person name="Chapman S.B."/>
            <person name="Gearin G."/>
            <person name="Goldberg J."/>
            <person name="Griggs A."/>
            <person name="Gujja S."/>
            <person name="Hansen M."/>
            <person name="Heiman D."/>
            <person name="Howarth C."/>
            <person name="Larimer J."/>
            <person name="Lui A."/>
            <person name="MacDonald P.J.P."/>
            <person name="McCowen C."/>
            <person name="Montmayeur A."/>
            <person name="Murphy C."/>
            <person name="Neiman D."/>
            <person name="Pearson M."/>
            <person name="Priest M."/>
            <person name="Roberts A."/>
            <person name="Saif S."/>
            <person name="Shea T."/>
            <person name="Sisk P."/>
            <person name="Stolte C."/>
            <person name="Sykes S."/>
            <person name="Wortman J."/>
            <person name="Nusbaum C."/>
            <person name="Birren B."/>
        </authorList>
    </citation>
    <scope>NUCLEOTIDE SEQUENCE [LARGE SCALE GENOMIC DNA]</scope>
    <source>
        <strain evidence="2 3">CL02T12C30</strain>
    </source>
</reference>
<feature type="chain" id="PRO_5003891871" evidence="1">
    <location>
        <begin position="18"/>
        <end position="76"/>
    </location>
</feature>